<dbReference type="EMBL" id="JH767559">
    <property type="protein sequence ID" value="EON62593.1"/>
    <property type="molecule type" value="Genomic_DNA"/>
</dbReference>
<keyword evidence="8" id="KW-1185">Reference proteome</keyword>
<dbReference type="GO" id="GO:0006351">
    <property type="term" value="P:DNA-templated transcription"/>
    <property type="evidence" value="ECO:0007669"/>
    <property type="project" value="InterPro"/>
</dbReference>
<dbReference type="Pfam" id="PF04082">
    <property type="entry name" value="Fungal_trans"/>
    <property type="match status" value="1"/>
</dbReference>
<dbReference type="OrthoDB" id="5464at2759"/>
<protein>
    <recommendedName>
        <fullName evidence="6">Xylanolytic transcriptional activator regulatory domain-containing protein</fullName>
    </recommendedName>
</protein>
<dbReference type="InterPro" id="IPR051711">
    <property type="entry name" value="Stress_Response_Reg"/>
</dbReference>
<keyword evidence="3" id="KW-0238">DNA-binding</keyword>
<dbReference type="SMART" id="SM00906">
    <property type="entry name" value="Fungal_trans"/>
    <property type="match status" value="1"/>
</dbReference>
<accession>R7YL54</accession>
<dbReference type="InterPro" id="IPR007219">
    <property type="entry name" value="XnlR_reg_dom"/>
</dbReference>
<evidence type="ECO:0000256" key="3">
    <source>
        <dbReference type="ARBA" id="ARBA00023125"/>
    </source>
</evidence>
<dbReference type="RefSeq" id="XP_007777910.1">
    <property type="nucleotide sequence ID" value="XM_007779720.1"/>
</dbReference>
<evidence type="ECO:0000256" key="1">
    <source>
        <dbReference type="ARBA" id="ARBA00004123"/>
    </source>
</evidence>
<gene>
    <name evidence="7" type="ORF">W97_01817</name>
</gene>
<feature type="domain" description="Xylanolytic transcriptional activator regulatory" evidence="6">
    <location>
        <begin position="161"/>
        <end position="234"/>
    </location>
</feature>
<keyword evidence="4" id="KW-0804">Transcription</keyword>
<dbReference type="eggNOG" id="ENOG502QTA0">
    <property type="taxonomic scope" value="Eukaryota"/>
</dbReference>
<evidence type="ECO:0000313" key="8">
    <source>
        <dbReference type="Proteomes" id="UP000016924"/>
    </source>
</evidence>
<organism evidence="7 8">
    <name type="scientific">Coniosporium apollinis (strain CBS 100218)</name>
    <name type="common">Rock-inhabiting black yeast</name>
    <dbReference type="NCBI Taxonomy" id="1168221"/>
    <lineage>
        <taxon>Eukaryota</taxon>
        <taxon>Fungi</taxon>
        <taxon>Dikarya</taxon>
        <taxon>Ascomycota</taxon>
        <taxon>Pezizomycotina</taxon>
        <taxon>Dothideomycetes</taxon>
        <taxon>Dothideomycetes incertae sedis</taxon>
        <taxon>Coniosporium</taxon>
    </lineage>
</organism>
<sequence length="528" mass="58768">MAHEQLTDQPAPAQSTIFDGTMYDLGWDGQRDVAAPDNLVLPSVDYAIYLINAVKFHCGQMFHMFDEATFMPQFTDFHGANPDLTKSRGLWFVHFLIILAFGKVFVARRNDGRTPLGGEYFVHAMKLMPDITFLYTQPVQAVEVLCCKALYLHCLDFRSAAHNVIGQALRIALEEGMHTNMQAQGLDEEYIQRCRNAWWTVYILDRQMSSTMGVPLAIRDEDISAPLPTFSGSPQKGLALELNVKLSRIISQILNTVYGMEGRLYRKFISSTNAALKAIAGVTDQLNRSFDLPSNGSAAGISRVSAHLQLLHHQQCVVLATRPLLFSLFKKGLDKPGDVHSLVTSPGSVRTLLQMCIESSQHIIAVLEKLKEQNLLESFLPFDSEAVFAASMALLLAPYVNRELLATQFPWLGMAYSILDELTIQGHIQAAARKTELQQLQQVLIQLPTREVNALEHRHEGEAGQHEDLSMANLGGSEGIDMSNSDFVDDAIWRTAFTADQLMAVANTLDLDGIEWMTTGSETEMYSI</sequence>
<evidence type="ECO:0000256" key="4">
    <source>
        <dbReference type="ARBA" id="ARBA00023163"/>
    </source>
</evidence>
<dbReference type="GO" id="GO:0005634">
    <property type="term" value="C:nucleus"/>
    <property type="evidence" value="ECO:0007669"/>
    <property type="project" value="UniProtKB-SubCell"/>
</dbReference>
<dbReference type="GeneID" id="19899128"/>
<evidence type="ECO:0000313" key="7">
    <source>
        <dbReference type="EMBL" id="EON62593.1"/>
    </source>
</evidence>
<dbReference type="GO" id="GO:0045944">
    <property type="term" value="P:positive regulation of transcription by RNA polymerase II"/>
    <property type="evidence" value="ECO:0007669"/>
    <property type="project" value="TreeGrafter"/>
</dbReference>
<evidence type="ECO:0000256" key="5">
    <source>
        <dbReference type="ARBA" id="ARBA00023242"/>
    </source>
</evidence>
<dbReference type="AlphaFoldDB" id="R7YL54"/>
<dbReference type="CDD" id="cd12148">
    <property type="entry name" value="fungal_TF_MHR"/>
    <property type="match status" value="1"/>
</dbReference>
<dbReference type="PANTHER" id="PTHR47540">
    <property type="entry name" value="THIAMINE REPRESSIBLE GENES REGULATORY PROTEIN THI5"/>
    <property type="match status" value="1"/>
</dbReference>
<comment type="subcellular location">
    <subcellularLocation>
        <location evidence="1">Nucleus</location>
    </subcellularLocation>
</comment>
<dbReference type="HOGENOM" id="CLU_006926_3_2_1"/>
<proteinExistence type="predicted"/>
<dbReference type="GO" id="GO:0008270">
    <property type="term" value="F:zinc ion binding"/>
    <property type="evidence" value="ECO:0007669"/>
    <property type="project" value="InterPro"/>
</dbReference>
<reference evidence="8" key="1">
    <citation type="submission" date="2012-06" db="EMBL/GenBank/DDBJ databases">
        <title>The genome sequence of Coniosporium apollinis CBS 100218.</title>
        <authorList>
            <consortium name="The Broad Institute Genome Sequencing Platform"/>
            <person name="Cuomo C."/>
            <person name="Gorbushina A."/>
            <person name="Noack S."/>
            <person name="Walker B."/>
            <person name="Young S.K."/>
            <person name="Zeng Q."/>
            <person name="Gargeya S."/>
            <person name="Fitzgerald M."/>
            <person name="Haas B."/>
            <person name="Abouelleil A."/>
            <person name="Alvarado L."/>
            <person name="Arachchi H.M."/>
            <person name="Berlin A.M."/>
            <person name="Chapman S.B."/>
            <person name="Goldberg J."/>
            <person name="Griggs A."/>
            <person name="Gujja S."/>
            <person name="Hansen M."/>
            <person name="Howarth C."/>
            <person name="Imamovic A."/>
            <person name="Larimer J."/>
            <person name="McCowan C."/>
            <person name="Montmayeur A."/>
            <person name="Murphy C."/>
            <person name="Neiman D."/>
            <person name="Pearson M."/>
            <person name="Priest M."/>
            <person name="Roberts A."/>
            <person name="Saif S."/>
            <person name="Shea T."/>
            <person name="Sisk P."/>
            <person name="Sykes S."/>
            <person name="Wortman J."/>
            <person name="Nusbaum C."/>
            <person name="Birren B."/>
        </authorList>
    </citation>
    <scope>NUCLEOTIDE SEQUENCE [LARGE SCALE GENOMIC DNA]</scope>
    <source>
        <strain evidence="8">CBS 100218</strain>
    </source>
</reference>
<keyword evidence="2" id="KW-0805">Transcription regulation</keyword>
<evidence type="ECO:0000256" key="2">
    <source>
        <dbReference type="ARBA" id="ARBA00023015"/>
    </source>
</evidence>
<evidence type="ECO:0000259" key="6">
    <source>
        <dbReference type="SMART" id="SM00906"/>
    </source>
</evidence>
<name>R7YL54_CONA1</name>
<dbReference type="GO" id="GO:0043565">
    <property type="term" value="F:sequence-specific DNA binding"/>
    <property type="evidence" value="ECO:0007669"/>
    <property type="project" value="TreeGrafter"/>
</dbReference>
<dbReference type="Proteomes" id="UP000016924">
    <property type="component" value="Unassembled WGS sequence"/>
</dbReference>
<dbReference type="OMA" id="GTEILCC"/>
<keyword evidence="5" id="KW-0539">Nucleus</keyword>
<dbReference type="PANTHER" id="PTHR47540:SF6">
    <property type="entry name" value="ZN(II)2CYS6 TRANSCRIPTION FACTOR (EUROFUNG)"/>
    <property type="match status" value="1"/>
</dbReference>
<dbReference type="STRING" id="1168221.R7YL54"/>